<name>A0ABY0BLW3_MORCA</name>
<evidence type="ECO:0000313" key="3">
    <source>
        <dbReference type="Proteomes" id="UP000268436"/>
    </source>
</evidence>
<dbReference type="Proteomes" id="UP000268436">
    <property type="component" value="Unassembled WGS sequence"/>
</dbReference>
<protein>
    <recommendedName>
        <fullName evidence="4">Lipoprotein</fullName>
    </recommendedName>
</protein>
<sequence>MRSPIQTVIFIVIMMFMLKGCLYAFDQEMQTQEDLGRQYHEEYTSLNQNQRSLL</sequence>
<evidence type="ECO:0000256" key="1">
    <source>
        <dbReference type="SAM" id="Phobius"/>
    </source>
</evidence>
<gene>
    <name evidence="2" type="ORF">EJK54_1949</name>
</gene>
<dbReference type="EMBL" id="RYER01000004">
    <property type="protein sequence ID" value="RUO17453.1"/>
    <property type="molecule type" value="Genomic_DNA"/>
</dbReference>
<accession>A0ABY0BLW3</accession>
<dbReference type="RefSeq" id="WP_004463086.1">
    <property type="nucleotide sequence ID" value="NZ_JAABKV010000009.1"/>
</dbReference>
<feature type="transmembrane region" description="Helical" evidence="1">
    <location>
        <begin position="7"/>
        <end position="25"/>
    </location>
</feature>
<comment type="caution">
    <text evidence="2">The sequence shown here is derived from an EMBL/GenBank/DDBJ whole genome shotgun (WGS) entry which is preliminary data.</text>
</comment>
<keyword evidence="1" id="KW-0812">Transmembrane</keyword>
<organism evidence="2 3">
    <name type="scientific">Moraxella catarrhalis</name>
    <name type="common">Branhamella catarrhalis</name>
    <dbReference type="NCBI Taxonomy" id="480"/>
    <lineage>
        <taxon>Bacteria</taxon>
        <taxon>Pseudomonadati</taxon>
        <taxon>Pseudomonadota</taxon>
        <taxon>Gammaproteobacteria</taxon>
        <taxon>Moraxellales</taxon>
        <taxon>Moraxellaceae</taxon>
        <taxon>Moraxella</taxon>
    </lineage>
</organism>
<reference evidence="2 3" key="1">
    <citation type="submission" date="2018-12" db="EMBL/GenBank/DDBJ databases">
        <title>Persistence of Moraxella catarrhalis in Chronic Obstructive Pulmonary Disease and Regulation of the Hag/MID Adhesin.</title>
        <authorList>
            <person name="Murphy T."/>
            <person name="Zhao X."/>
            <person name="Vyas G."/>
            <person name="Aluvathingal J."/>
            <person name="Nadendla S."/>
            <person name="Tallon L."/>
            <person name="Tettelin H."/>
        </authorList>
    </citation>
    <scope>NUCLEOTIDE SEQUENCE [LARGE SCALE GENOMIC DNA]</scope>
    <source>
        <strain evidence="2 3">173P27B1</strain>
    </source>
</reference>
<keyword evidence="3" id="KW-1185">Reference proteome</keyword>
<keyword evidence="1" id="KW-1133">Transmembrane helix</keyword>
<evidence type="ECO:0000313" key="2">
    <source>
        <dbReference type="EMBL" id="RUO17453.1"/>
    </source>
</evidence>
<keyword evidence="1" id="KW-0472">Membrane</keyword>
<evidence type="ECO:0008006" key="4">
    <source>
        <dbReference type="Google" id="ProtNLM"/>
    </source>
</evidence>
<proteinExistence type="predicted"/>